<keyword evidence="3" id="KW-0238">DNA-binding</keyword>
<evidence type="ECO:0000313" key="9">
    <source>
        <dbReference type="EMBL" id="KDP33422.1"/>
    </source>
</evidence>
<feature type="region of interest" description="Disordered" evidence="7">
    <location>
        <begin position="79"/>
        <end position="139"/>
    </location>
</feature>
<evidence type="ECO:0000256" key="7">
    <source>
        <dbReference type="SAM" id="MobiDB-lite"/>
    </source>
</evidence>
<dbReference type="OrthoDB" id="1299653at2759"/>
<dbReference type="InterPro" id="IPR046347">
    <property type="entry name" value="bZIP_sf"/>
</dbReference>
<sequence length="305" mass="33461">MKRSESELALQEVIKKTSHSHIIKGGDMKEIHDIAFPSELEGFFSDFCSADFAFAFKTLDKMNGLTSGGVAESVGVWSGHMSPKQSRTSSTPIDAHSSVCASANKAQDRDNQTRVLTSSGSSDDEDVEIEAGPCEQSTNPTDVRRIRRMVSNRESARRSRKRKQAHLHDLELQVDQLSGENASLYKQLSDTTQQYRDADTNNRVLKSDVEALRAKVKLAEDMVTRGSLTCSLNQLIQNQHHLTSPPPLNRHSIRAVANVSPTVTINGDHENSYGGMALSGPALSDANLRNSVISDAVSCVTELWH</sequence>
<accession>A0A067KBB0</accession>
<dbReference type="SMART" id="SM00338">
    <property type="entry name" value="BRLZ"/>
    <property type="match status" value="1"/>
</dbReference>
<dbReference type="GO" id="GO:0003700">
    <property type="term" value="F:DNA-binding transcription factor activity"/>
    <property type="evidence" value="ECO:0007669"/>
    <property type="project" value="InterPro"/>
</dbReference>
<evidence type="ECO:0000256" key="4">
    <source>
        <dbReference type="ARBA" id="ARBA00023163"/>
    </source>
</evidence>
<keyword evidence="10" id="KW-1185">Reference proteome</keyword>
<comment type="subcellular location">
    <subcellularLocation>
        <location evidence="1">Nucleus</location>
    </subcellularLocation>
</comment>
<dbReference type="EMBL" id="KK914539">
    <property type="protein sequence ID" value="KDP33422.1"/>
    <property type="molecule type" value="Genomic_DNA"/>
</dbReference>
<dbReference type="Pfam" id="PF00170">
    <property type="entry name" value="bZIP_1"/>
    <property type="match status" value="1"/>
</dbReference>
<keyword evidence="5" id="KW-0539">Nucleus</keyword>
<dbReference type="InterPro" id="IPR004827">
    <property type="entry name" value="bZIP"/>
</dbReference>
<name>A0A067KBB0_JATCU</name>
<dbReference type="PROSITE" id="PS50217">
    <property type="entry name" value="BZIP"/>
    <property type="match status" value="1"/>
</dbReference>
<dbReference type="GO" id="GO:0046983">
    <property type="term" value="F:protein dimerization activity"/>
    <property type="evidence" value="ECO:0007669"/>
    <property type="project" value="UniProtKB-ARBA"/>
</dbReference>
<feature type="compositionally biased region" description="Polar residues" evidence="7">
    <location>
        <begin position="83"/>
        <end position="92"/>
    </location>
</feature>
<dbReference type="KEGG" id="jcu:105637450"/>
<dbReference type="CDD" id="cd14702">
    <property type="entry name" value="bZIP_plant_GBF1"/>
    <property type="match status" value="1"/>
</dbReference>
<evidence type="ECO:0000256" key="6">
    <source>
        <dbReference type="SAM" id="Coils"/>
    </source>
</evidence>
<dbReference type="InterPro" id="IPR045314">
    <property type="entry name" value="bZIP_plant_GBF1"/>
</dbReference>
<evidence type="ECO:0000256" key="2">
    <source>
        <dbReference type="ARBA" id="ARBA00023015"/>
    </source>
</evidence>
<proteinExistence type="predicted"/>
<dbReference type="PROSITE" id="PS00036">
    <property type="entry name" value="BZIP_BASIC"/>
    <property type="match status" value="1"/>
</dbReference>
<dbReference type="Gene3D" id="1.20.5.170">
    <property type="match status" value="1"/>
</dbReference>
<organism evidence="9 10">
    <name type="scientific">Jatropha curcas</name>
    <name type="common">Barbados nut</name>
    <dbReference type="NCBI Taxonomy" id="180498"/>
    <lineage>
        <taxon>Eukaryota</taxon>
        <taxon>Viridiplantae</taxon>
        <taxon>Streptophyta</taxon>
        <taxon>Embryophyta</taxon>
        <taxon>Tracheophyta</taxon>
        <taxon>Spermatophyta</taxon>
        <taxon>Magnoliopsida</taxon>
        <taxon>eudicotyledons</taxon>
        <taxon>Gunneridae</taxon>
        <taxon>Pentapetalae</taxon>
        <taxon>rosids</taxon>
        <taxon>fabids</taxon>
        <taxon>Malpighiales</taxon>
        <taxon>Euphorbiaceae</taxon>
        <taxon>Crotonoideae</taxon>
        <taxon>Jatropheae</taxon>
        <taxon>Jatropha</taxon>
    </lineage>
</organism>
<evidence type="ECO:0000259" key="8">
    <source>
        <dbReference type="PROSITE" id="PS50217"/>
    </source>
</evidence>
<feature type="coiled-coil region" evidence="6">
    <location>
        <begin position="153"/>
        <end position="222"/>
    </location>
</feature>
<keyword evidence="6" id="KW-0175">Coiled coil</keyword>
<protein>
    <recommendedName>
        <fullName evidence="8">BZIP domain-containing protein</fullName>
    </recommendedName>
</protein>
<dbReference type="InterPro" id="IPR044168">
    <property type="entry name" value="RISBZ3/4/5"/>
</dbReference>
<dbReference type="FunFam" id="1.20.5.170:FF:000020">
    <property type="entry name" value="BZIP transcription factor"/>
    <property type="match status" value="1"/>
</dbReference>
<dbReference type="PANTHER" id="PTHR47693:SF1">
    <property type="entry name" value="BZIP TRANSCRIPTION FACTOR RISBZ3"/>
    <property type="match status" value="1"/>
</dbReference>
<reference evidence="9 10" key="1">
    <citation type="journal article" date="2014" name="PLoS ONE">
        <title>Global Analysis of Gene Expression Profiles in Physic Nut (Jatropha curcas L.) Seedlings Exposed to Salt Stress.</title>
        <authorList>
            <person name="Zhang L."/>
            <person name="Zhang C."/>
            <person name="Wu P."/>
            <person name="Chen Y."/>
            <person name="Li M."/>
            <person name="Jiang H."/>
            <person name="Wu G."/>
        </authorList>
    </citation>
    <scope>NUCLEOTIDE SEQUENCE [LARGE SCALE GENOMIC DNA]</scope>
    <source>
        <strain evidence="10">cv. GZQX0401</strain>
        <tissue evidence="9">Young leaves</tissue>
    </source>
</reference>
<evidence type="ECO:0000256" key="3">
    <source>
        <dbReference type="ARBA" id="ARBA00023125"/>
    </source>
</evidence>
<dbReference type="SUPFAM" id="SSF57959">
    <property type="entry name" value="Leucine zipper domain"/>
    <property type="match status" value="1"/>
</dbReference>
<dbReference type="AlphaFoldDB" id="A0A067KBB0"/>
<evidence type="ECO:0000256" key="1">
    <source>
        <dbReference type="ARBA" id="ARBA00004123"/>
    </source>
</evidence>
<dbReference type="PANTHER" id="PTHR47693">
    <property type="entry name" value="BZIP TRANSCRIPTION FACTOR RISBZ3-RELATED"/>
    <property type="match status" value="1"/>
</dbReference>
<gene>
    <name evidence="9" type="ORF">JCGZ_06993</name>
</gene>
<dbReference type="GO" id="GO:0005634">
    <property type="term" value="C:nucleus"/>
    <property type="evidence" value="ECO:0007669"/>
    <property type="project" value="UniProtKB-SubCell"/>
</dbReference>
<feature type="domain" description="BZIP" evidence="8">
    <location>
        <begin position="142"/>
        <end position="194"/>
    </location>
</feature>
<dbReference type="GO" id="GO:0003677">
    <property type="term" value="F:DNA binding"/>
    <property type="evidence" value="ECO:0007669"/>
    <property type="project" value="UniProtKB-KW"/>
</dbReference>
<evidence type="ECO:0000313" key="10">
    <source>
        <dbReference type="Proteomes" id="UP000027138"/>
    </source>
</evidence>
<dbReference type="Proteomes" id="UP000027138">
    <property type="component" value="Unassembled WGS sequence"/>
</dbReference>
<keyword evidence="4" id="KW-0804">Transcription</keyword>
<dbReference type="STRING" id="180498.A0A067KBB0"/>
<keyword evidence="2" id="KW-0805">Transcription regulation</keyword>
<evidence type="ECO:0000256" key="5">
    <source>
        <dbReference type="ARBA" id="ARBA00023242"/>
    </source>
</evidence>